<evidence type="ECO:0000256" key="4">
    <source>
        <dbReference type="ARBA" id="ARBA00022741"/>
    </source>
</evidence>
<dbReference type="Pfam" id="PF18052">
    <property type="entry name" value="Rx_N"/>
    <property type="match status" value="1"/>
</dbReference>
<dbReference type="PANTHER" id="PTHR23155:SF1185">
    <property type="entry name" value="DISEASE RESISTANCE RPP8-LIKE PROTEIN 3-RELATED"/>
    <property type="match status" value="1"/>
</dbReference>
<dbReference type="Gene3D" id="1.20.5.4130">
    <property type="match status" value="1"/>
</dbReference>
<dbReference type="InterPro" id="IPR044974">
    <property type="entry name" value="Disease_R_plants"/>
</dbReference>
<keyword evidence="8" id="KW-1185">Reference proteome</keyword>
<dbReference type="EMBL" id="CP093344">
    <property type="protein sequence ID" value="WOG86193.1"/>
    <property type="molecule type" value="Genomic_DNA"/>
</dbReference>
<dbReference type="Gene3D" id="1.10.10.10">
    <property type="entry name" value="Winged helix-like DNA-binding domain superfamily/Winged helix DNA-binding domain"/>
    <property type="match status" value="1"/>
</dbReference>
<dbReference type="FunFam" id="3.40.50.300:FF:001091">
    <property type="entry name" value="Probable disease resistance protein At1g61300"/>
    <property type="match status" value="2"/>
</dbReference>
<evidence type="ECO:0000256" key="3">
    <source>
        <dbReference type="ARBA" id="ARBA00022737"/>
    </source>
</evidence>
<dbReference type="Pfam" id="PF23598">
    <property type="entry name" value="LRR_14"/>
    <property type="match status" value="1"/>
</dbReference>
<proteinExistence type="inferred from homology"/>
<dbReference type="InterPro" id="IPR058922">
    <property type="entry name" value="WHD_DRP"/>
</dbReference>
<dbReference type="InterPro" id="IPR002182">
    <property type="entry name" value="NB-ARC"/>
</dbReference>
<name>A0A166CL44_DAUCS</name>
<dbReference type="GO" id="GO:0005524">
    <property type="term" value="F:ATP binding"/>
    <property type="evidence" value="ECO:0007669"/>
    <property type="project" value="UniProtKB-KW"/>
</dbReference>
<dbReference type="GO" id="GO:0051607">
    <property type="term" value="P:defense response to virus"/>
    <property type="evidence" value="ECO:0007669"/>
    <property type="project" value="UniProtKB-ARBA"/>
</dbReference>
<dbReference type="InterPro" id="IPR032675">
    <property type="entry name" value="LRR_dom_sf"/>
</dbReference>
<evidence type="ECO:0000256" key="2">
    <source>
        <dbReference type="ARBA" id="ARBA00022614"/>
    </source>
</evidence>
<dbReference type="InterPro" id="IPR042197">
    <property type="entry name" value="Apaf_helical"/>
</dbReference>
<dbReference type="PRINTS" id="PR00364">
    <property type="entry name" value="DISEASERSIST"/>
</dbReference>
<organism evidence="7 8">
    <name type="scientific">Daucus carota subsp. sativus</name>
    <name type="common">Carrot</name>
    <dbReference type="NCBI Taxonomy" id="79200"/>
    <lineage>
        <taxon>Eukaryota</taxon>
        <taxon>Viridiplantae</taxon>
        <taxon>Streptophyta</taxon>
        <taxon>Embryophyta</taxon>
        <taxon>Tracheophyta</taxon>
        <taxon>Spermatophyta</taxon>
        <taxon>Magnoliopsida</taxon>
        <taxon>eudicotyledons</taxon>
        <taxon>Gunneridae</taxon>
        <taxon>Pentapetalae</taxon>
        <taxon>asterids</taxon>
        <taxon>campanulids</taxon>
        <taxon>Apiales</taxon>
        <taxon>Apiaceae</taxon>
        <taxon>Apioideae</taxon>
        <taxon>Scandiceae</taxon>
        <taxon>Daucinae</taxon>
        <taxon>Daucus</taxon>
        <taxon>Daucus sect. Daucus</taxon>
    </lineage>
</organism>
<gene>
    <name evidence="7" type="ORF">DCAR_0205394</name>
</gene>
<evidence type="ECO:0000256" key="1">
    <source>
        <dbReference type="ARBA" id="ARBA00008894"/>
    </source>
</evidence>
<evidence type="ECO:0000256" key="6">
    <source>
        <dbReference type="ARBA" id="ARBA00022840"/>
    </source>
</evidence>
<comment type="similarity">
    <text evidence="1">Belongs to the disease resistance NB-LRR family.</text>
</comment>
<dbReference type="FunFam" id="1.10.10.10:FF:000322">
    <property type="entry name" value="Probable disease resistance protein At1g63360"/>
    <property type="match status" value="1"/>
</dbReference>
<sequence length="1300" mass="147884">MAEAIVSMVVGRITDLLIEEPLLLHRVEGEIQLVVTELMRLKTFLPDADSRIDEDKIRILLAELKRFHSFTTVKPELFVGFQGAVDLLVGHLVKESDDSHPLVSICGMGGLGKTTLAENLYNHSTIRACFDGLAWVSISQKWEKKQVLQRILVCLDHEKKEEILAMNVDSLVKNLIQIQEKKKCLIVLDDIWSNDARDSSKDAFTAEGSLSKLMLTSRNVEVAEHVNPRGFIYQPECLSADHSWELLRLKALPRGYYLGMTHERIDCSTLYRHVLRITYCVSILSDQEESQLRLLISKLRQRITNILDGNSSGSEKVVVIGKTLLEIDEVIVLIVVGRGSLIYQTEIVVQDNKAMAEAIVSMVVGRITDLLIEEPQLLHQVKGKIQQVVTELVRMKTFLPDADSRIDEDKIRILLAEVLHLAYSAEHAVESFLVKAISSPGKTIQWMNTRKFSGRITDIQRKMSPLFGFFLEYKIKSTSESADSSNSLYGTAGKLKRFHSFTTVEPPIFVGFQGAVDLLVGHLVKESDDSHPLVSICGMGGLGKTTLAEKIYNHSTIRACFDGLAWVSISQKWEKKQVLQRILVCLNHEKKEEILAMNDDSLVKNLLQIQEKKKCLIVLDDIWSNDAWDSLKAAFTAEGSLSKLMLTSRNVEVAEHVNPRGFIYQPECLSADQSWELLRLKALPKGYYLDNMEDVKRREEIGREMVKKCGGLPLAIVILGGILVTKPSLRQWERVYNDSLSSLKKGKGLGENQQNQLNDILVRSYKELPPQLKSCFLYLGKFSEDEWIEAENLYQLWIAEGIILSSDKRVGETMMQVAESYMGELLHKSMVQVRFDDSEYLLRKLKSFSLHDLMRDLSVSQGKAEDFLNEIKLQDGNGLHLSKFAYTRKLVGQYCDHRYGSTRSMLLNDDRILTQTLGSHLANYRLLRVLCLDGVLLGRHSVIHNHFGTDIGSEMGSLIYLRYFSARKSNLVNFPWIQKLVLLQTLKLDQNGNKMGYSFSPKPIGTLGKLIHLYLPTWVGTLEEKLKLRFNNGLSKLEILENFDTQWCEVKDLPKLTNLQRLRLMVSGSPDDVDEMLMYFAKLALSTSGLLYVALTVDIYSEDGLLYRPDIVRQLFWNDKFQELSIYGKLPEVEELFEKQQQLINTHITASLICITSLTLSKSYQKKDPMAALGKFPNLRNLLLDEAYQGKEMVCSATSFPKLTQLILMTLRQLKNLRVEEGSMHVLSELSISNCRELEELPQGLEYLSSLQILRVNPKPRNFLDRIVMVNGEQGPDFYRIAHVPDVQMGNWVLRRNRMK</sequence>
<evidence type="ECO:0000313" key="7">
    <source>
        <dbReference type="EMBL" id="WOG86193.1"/>
    </source>
</evidence>
<dbReference type="SUPFAM" id="SSF52540">
    <property type="entry name" value="P-loop containing nucleoside triphosphate hydrolases"/>
    <property type="match status" value="2"/>
</dbReference>
<accession>A0A166CL44</accession>
<dbReference type="Gene3D" id="3.80.10.10">
    <property type="entry name" value="Ribonuclease Inhibitor"/>
    <property type="match status" value="2"/>
</dbReference>
<dbReference type="Pfam" id="PF23559">
    <property type="entry name" value="WHD_DRP"/>
    <property type="match status" value="1"/>
</dbReference>
<evidence type="ECO:0000256" key="5">
    <source>
        <dbReference type="ARBA" id="ARBA00022821"/>
    </source>
</evidence>
<dbReference type="InterPro" id="IPR036388">
    <property type="entry name" value="WH-like_DNA-bd_sf"/>
</dbReference>
<dbReference type="InterPro" id="IPR027417">
    <property type="entry name" value="P-loop_NTPase"/>
</dbReference>
<dbReference type="Gene3D" id="3.40.50.300">
    <property type="entry name" value="P-loop containing nucleotide triphosphate hydrolases"/>
    <property type="match status" value="2"/>
</dbReference>
<dbReference type="Pfam" id="PF00931">
    <property type="entry name" value="NB-ARC"/>
    <property type="match status" value="2"/>
</dbReference>
<dbReference type="InterPro" id="IPR038005">
    <property type="entry name" value="RX-like_CC"/>
</dbReference>
<dbReference type="Gene3D" id="1.10.8.430">
    <property type="entry name" value="Helical domain of apoptotic protease-activating factors"/>
    <property type="match status" value="1"/>
</dbReference>
<keyword evidence="4" id="KW-0547">Nucleotide-binding</keyword>
<reference evidence="7" key="2">
    <citation type="submission" date="2022-03" db="EMBL/GenBank/DDBJ databases">
        <title>Draft title - Genomic analysis of global carrot germplasm unveils the trajectory of domestication and the origin of high carotenoid orange carrot.</title>
        <authorList>
            <person name="Iorizzo M."/>
            <person name="Ellison S."/>
            <person name="Senalik D."/>
            <person name="Macko-Podgorni A."/>
            <person name="Grzebelus D."/>
            <person name="Bostan H."/>
            <person name="Rolling W."/>
            <person name="Curaba J."/>
            <person name="Simon P."/>
        </authorList>
    </citation>
    <scope>NUCLEOTIDE SEQUENCE</scope>
    <source>
        <tissue evidence="7">Leaf</tissue>
    </source>
</reference>
<dbReference type="InterPro" id="IPR003593">
    <property type="entry name" value="AAA+_ATPase"/>
</dbReference>
<dbReference type="GO" id="GO:0098542">
    <property type="term" value="P:defense response to other organism"/>
    <property type="evidence" value="ECO:0007669"/>
    <property type="project" value="TreeGrafter"/>
</dbReference>
<dbReference type="PANTHER" id="PTHR23155">
    <property type="entry name" value="DISEASE RESISTANCE PROTEIN RP"/>
    <property type="match status" value="1"/>
</dbReference>
<dbReference type="SMART" id="SM00382">
    <property type="entry name" value="AAA"/>
    <property type="match status" value="2"/>
</dbReference>
<reference evidence="7" key="1">
    <citation type="journal article" date="2016" name="Nat. Genet.">
        <title>A high-quality carrot genome assembly provides new insights into carotenoid accumulation and asterid genome evolution.</title>
        <authorList>
            <person name="Iorizzo M."/>
            <person name="Ellison S."/>
            <person name="Senalik D."/>
            <person name="Zeng P."/>
            <person name="Satapoomin P."/>
            <person name="Huang J."/>
            <person name="Bowman M."/>
            <person name="Iovene M."/>
            <person name="Sanseverino W."/>
            <person name="Cavagnaro P."/>
            <person name="Yildiz M."/>
            <person name="Macko-Podgorni A."/>
            <person name="Moranska E."/>
            <person name="Grzebelus E."/>
            <person name="Grzebelus D."/>
            <person name="Ashrafi H."/>
            <person name="Zheng Z."/>
            <person name="Cheng S."/>
            <person name="Spooner D."/>
            <person name="Van Deynze A."/>
            <person name="Simon P."/>
        </authorList>
    </citation>
    <scope>NUCLEOTIDE SEQUENCE</scope>
    <source>
        <tissue evidence="7">Leaf</tissue>
    </source>
</reference>
<dbReference type="SUPFAM" id="SSF52058">
    <property type="entry name" value="L domain-like"/>
    <property type="match status" value="1"/>
</dbReference>
<dbReference type="CDD" id="cd14798">
    <property type="entry name" value="RX-CC_like"/>
    <property type="match status" value="1"/>
</dbReference>
<keyword evidence="6" id="KW-0067">ATP-binding</keyword>
<keyword evidence="5" id="KW-0611">Plant defense</keyword>
<dbReference type="GO" id="GO:0043531">
    <property type="term" value="F:ADP binding"/>
    <property type="evidence" value="ECO:0007669"/>
    <property type="project" value="InterPro"/>
</dbReference>
<dbReference type="Proteomes" id="UP000077755">
    <property type="component" value="Chromosome 2"/>
</dbReference>
<dbReference type="InterPro" id="IPR041118">
    <property type="entry name" value="Rx_N"/>
</dbReference>
<evidence type="ECO:0000313" key="8">
    <source>
        <dbReference type="Proteomes" id="UP000077755"/>
    </source>
</evidence>
<keyword evidence="2" id="KW-0433">Leucine-rich repeat</keyword>
<dbReference type="InterPro" id="IPR055414">
    <property type="entry name" value="LRR_R13L4/SHOC2-like"/>
</dbReference>
<protein>
    <submittedName>
        <fullName evidence="7">Uncharacterized protein</fullName>
    </submittedName>
</protein>
<dbReference type="Gramene" id="KZN04039">
    <property type="protein sequence ID" value="KZN04039"/>
    <property type="gene ID" value="DCAR_004876"/>
</dbReference>
<keyword evidence="3" id="KW-0677">Repeat</keyword>